<reference evidence="6 7" key="1">
    <citation type="submission" date="2022-06" db="EMBL/GenBank/DDBJ databases">
        <title>Sequencing the genomes of 1000 actinobacteria strains.</title>
        <authorList>
            <person name="Klenk H.-P."/>
        </authorList>
    </citation>
    <scope>NUCLEOTIDE SEQUENCE [LARGE SCALE GENOMIC DNA]</scope>
    <source>
        <strain evidence="6 7">DSM 44170</strain>
    </source>
</reference>
<dbReference type="PROSITE" id="PS51118">
    <property type="entry name" value="HTH_HXLR"/>
    <property type="match status" value="1"/>
</dbReference>
<dbReference type="InterPro" id="IPR036388">
    <property type="entry name" value="WH-like_DNA-bd_sf"/>
</dbReference>
<sequence>MTASPGGGSPDGPGSGSIPARDLLDRVSGHGAIQVILAASDGPIRFTDLERAVEGVSRRMLTLTLRHLERDGLLERRVYPTVPPEVEYRATPMALELREALLTLTDWARRHGAGVASAHRSYDARQSAATST</sequence>
<organism evidence="6 7">
    <name type="scientific">Nonomuraea roseoviolacea subsp. carminata</name>
    <dbReference type="NCBI Taxonomy" id="160689"/>
    <lineage>
        <taxon>Bacteria</taxon>
        <taxon>Bacillati</taxon>
        <taxon>Actinomycetota</taxon>
        <taxon>Actinomycetes</taxon>
        <taxon>Streptosporangiales</taxon>
        <taxon>Streptosporangiaceae</taxon>
        <taxon>Nonomuraea</taxon>
    </lineage>
</organism>
<name>A0ABT1JWK5_9ACTN</name>
<dbReference type="PANTHER" id="PTHR33204">
    <property type="entry name" value="TRANSCRIPTIONAL REGULATOR, MARR FAMILY"/>
    <property type="match status" value="1"/>
</dbReference>
<evidence type="ECO:0000256" key="4">
    <source>
        <dbReference type="SAM" id="MobiDB-lite"/>
    </source>
</evidence>
<evidence type="ECO:0000256" key="3">
    <source>
        <dbReference type="ARBA" id="ARBA00023163"/>
    </source>
</evidence>
<keyword evidence="7" id="KW-1185">Reference proteome</keyword>
<keyword evidence="2 6" id="KW-0238">DNA-binding</keyword>
<proteinExistence type="predicted"/>
<dbReference type="Pfam" id="PF01638">
    <property type="entry name" value="HxlR"/>
    <property type="match status" value="1"/>
</dbReference>
<evidence type="ECO:0000259" key="5">
    <source>
        <dbReference type="PROSITE" id="PS51118"/>
    </source>
</evidence>
<evidence type="ECO:0000256" key="1">
    <source>
        <dbReference type="ARBA" id="ARBA00023015"/>
    </source>
</evidence>
<accession>A0ABT1JWK5</accession>
<gene>
    <name evidence="6" type="ORF">HD595_002260</name>
</gene>
<dbReference type="PANTHER" id="PTHR33204:SF39">
    <property type="entry name" value="TRANSCRIPTIONAL REGULATORY PROTEIN"/>
    <property type="match status" value="1"/>
</dbReference>
<dbReference type="Proteomes" id="UP001320766">
    <property type="component" value="Unassembled WGS sequence"/>
</dbReference>
<evidence type="ECO:0000313" key="6">
    <source>
        <dbReference type="EMBL" id="MCP2346138.1"/>
    </source>
</evidence>
<evidence type="ECO:0000256" key="2">
    <source>
        <dbReference type="ARBA" id="ARBA00023125"/>
    </source>
</evidence>
<protein>
    <submittedName>
        <fullName evidence="6">DNA-binding HxlR family transcriptional regulator</fullName>
    </submittedName>
</protein>
<feature type="domain" description="HTH hxlR-type" evidence="5">
    <location>
        <begin position="18"/>
        <end position="116"/>
    </location>
</feature>
<dbReference type="InterPro" id="IPR036390">
    <property type="entry name" value="WH_DNA-bd_sf"/>
</dbReference>
<comment type="caution">
    <text evidence="6">The sequence shown here is derived from an EMBL/GenBank/DDBJ whole genome shotgun (WGS) entry which is preliminary data.</text>
</comment>
<dbReference type="SUPFAM" id="SSF46785">
    <property type="entry name" value="Winged helix' DNA-binding domain"/>
    <property type="match status" value="1"/>
</dbReference>
<feature type="compositionally biased region" description="Gly residues" evidence="4">
    <location>
        <begin position="1"/>
        <end position="15"/>
    </location>
</feature>
<evidence type="ECO:0000313" key="7">
    <source>
        <dbReference type="Proteomes" id="UP001320766"/>
    </source>
</evidence>
<dbReference type="GO" id="GO:0003677">
    <property type="term" value="F:DNA binding"/>
    <property type="evidence" value="ECO:0007669"/>
    <property type="project" value="UniProtKB-KW"/>
</dbReference>
<dbReference type="InterPro" id="IPR002577">
    <property type="entry name" value="HTH_HxlR"/>
</dbReference>
<dbReference type="EMBL" id="JAMZEC010000001">
    <property type="protein sequence ID" value="MCP2346138.1"/>
    <property type="molecule type" value="Genomic_DNA"/>
</dbReference>
<dbReference type="RefSeq" id="WP_253768279.1">
    <property type="nucleotide sequence ID" value="NZ_BAAAVE010000028.1"/>
</dbReference>
<keyword evidence="1" id="KW-0805">Transcription regulation</keyword>
<dbReference type="Gene3D" id="1.10.10.10">
    <property type="entry name" value="Winged helix-like DNA-binding domain superfamily/Winged helix DNA-binding domain"/>
    <property type="match status" value="1"/>
</dbReference>
<feature type="region of interest" description="Disordered" evidence="4">
    <location>
        <begin position="1"/>
        <end position="22"/>
    </location>
</feature>
<keyword evidence="3" id="KW-0804">Transcription</keyword>